<accession>A0A259TZU4</accession>
<dbReference type="AlphaFoldDB" id="A0A259TZU4"/>
<dbReference type="PROSITE" id="PS51352">
    <property type="entry name" value="THIOREDOXIN_2"/>
    <property type="match status" value="1"/>
</dbReference>
<comment type="caution">
    <text evidence="4">The sequence shown here is derived from an EMBL/GenBank/DDBJ whole genome shotgun (WGS) entry which is preliminary data.</text>
</comment>
<dbReference type="InParanoid" id="A0A259TZU4"/>
<sequence>MRFLIFALVLASASACAQSTPEAPTEALDLRDHTTIRTADATPEAPLSEGSGSAEESDAEAAVRDIVAGDGVHVVHFWAPWCGNSINELRSGIAEVVDANPDVTFTYVTVRNDGEDGASTLARYGVPERVEVLAHPGGKPVVFLGRPITWTPTTWVFNRNGTLAYAFNYGEVSPVLLSQAIADAQSDWHHD</sequence>
<gene>
    <name evidence="4" type="ORF">BSZ36_09600</name>
</gene>
<dbReference type="SUPFAM" id="SSF52833">
    <property type="entry name" value="Thioredoxin-like"/>
    <property type="match status" value="1"/>
</dbReference>
<name>A0A259TZU4_9BACT</name>
<evidence type="ECO:0000259" key="3">
    <source>
        <dbReference type="PROSITE" id="PS51352"/>
    </source>
</evidence>
<dbReference type="CDD" id="cd02947">
    <property type="entry name" value="TRX_family"/>
    <property type="match status" value="1"/>
</dbReference>
<dbReference type="EMBL" id="MQWB01000001">
    <property type="protein sequence ID" value="OZC03206.1"/>
    <property type="molecule type" value="Genomic_DNA"/>
</dbReference>
<evidence type="ECO:0000256" key="2">
    <source>
        <dbReference type="SAM" id="SignalP"/>
    </source>
</evidence>
<keyword evidence="5" id="KW-1185">Reference proteome</keyword>
<dbReference type="Gene3D" id="3.40.30.10">
    <property type="entry name" value="Glutaredoxin"/>
    <property type="match status" value="1"/>
</dbReference>
<dbReference type="OrthoDB" id="1493648at2"/>
<dbReference type="PROSITE" id="PS51257">
    <property type="entry name" value="PROKAR_LIPOPROTEIN"/>
    <property type="match status" value="1"/>
</dbReference>
<feature type="signal peptide" evidence="2">
    <location>
        <begin position="1"/>
        <end position="17"/>
    </location>
</feature>
<protein>
    <recommendedName>
        <fullName evidence="3">Thioredoxin domain-containing protein</fullName>
    </recommendedName>
</protein>
<proteinExistence type="predicted"/>
<feature type="domain" description="Thioredoxin" evidence="3">
    <location>
        <begin position="36"/>
        <end position="186"/>
    </location>
</feature>
<reference evidence="4 5" key="1">
    <citation type="submission" date="2016-11" db="EMBL/GenBank/DDBJ databases">
        <title>Study of marine rhodopsin-containing bacteria.</title>
        <authorList>
            <person name="Yoshizawa S."/>
            <person name="Kumagai Y."/>
            <person name="Kogure K."/>
        </authorList>
    </citation>
    <scope>NUCLEOTIDE SEQUENCE [LARGE SCALE GENOMIC DNA]</scope>
    <source>
        <strain evidence="4 5">SG-29</strain>
    </source>
</reference>
<evidence type="ECO:0000313" key="5">
    <source>
        <dbReference type="Proteomes" id="UP000216446"/>
    </source>
</evidence>
<keyword evidence="2" id="KW-0732">Signal</keyword>
<evidence type="ECO:0000313" key="4">
    <source>
        <dbReference type="EMBL" id="OZC03206.1"/>
    </source>
</evidence>
<dbReference type="RefSeq" id="WP_094548309.1">
    <property type="nucleotide sequence ID" value="NZ_MQWB01000001.1"/>
</dbReference>
<dbReference type="InterPro" id="IPR013766">
    <property type="entry name" value="Thioredoxin_domain"/>
</dbReference>
<feature type="region of interest" description="Disordered" evidence="1">
    <location>
        <begin position="38"/>
        <end position="61"/>
    </location>
</feature>
<dbReference type="Proteomes" id="UP000216446">
    <property type="component" value="Unassembled WGS sequence"/>
</dbReference>
<evidence type="ECO:0000256" key="1">
    <source>
        <dbReference type="SAM" id="MobiDB-lite"/>
    </source>
</evidence>
<organism evidence="4 5">
    <name type="scientific">Rubricoccus marinus</name>
    <dbReference type="NCBI Taxonomy" id="716817"/>
    <lineage>
        <taxon>Bacteria</taxon>
        <taxon>Pseudomonadati</taxon>
        <taxon>Rhodothermota</taxon>
        <taxon>Rhodothermia</taxon>
        <taxon>Rhodothermales</taxon>
        <taxon>Rubricoccaceae</taxon>
        <taxon>Rubricoccus</taxon>
    </lineage>
</organism>
<feature type="chain" id="PRO_5013147611" description="Thioredoxin domain-containing protein" evidence="2">
    <location>
        <begin position="18"/>
        <end position="191"/>
    </location>
</feature>
<dbReference type="InterPro" id="IPR036249">
    <property type="entry name" value="Thioredoxin-like_sf"/>
</dbReference>